<dbReference type="GeneID" id="94839043"/>
<proteinExistence type="predicted"/>
<dbReference type="InterPro" id="IPR027859">
    <property type="entry name" value="KATNIP_dom"/>
</dbReference>
<sequence>MKIRFPVPDGSPTRKIINSTNISSLHRTGELNSTNGRQINSNTNTTINPIVNSCSNAGSTFNYLTTQNQTVLQSSKKLSRAYSNASRREKRSYEKKLSRLRAVSHVPRSMPAAEFDLQITIQFISNWGNSNTITCSEVDFLTGDRIPVSNVRVSFGNKLLNTPENLNHLQKLCNKTLVKVQKDCWSFPFNQQLRKLQSKSQLELVNFKNDYVSQNIFNKLNKGYKNNFVFDGKIENHENYKSLLNEVSYDDEPLSIVFSLITDRPPEFVRIWNGKLEPATQLKDFKVLFNDKTIYKGEVPCQFGVNAAILIETDQIHPKLSLSKLFFNENKDSTDNFGVLPIPSTTKLEIDMISNFTIHDKRIGLNCIQFFGINGCEIPISEIRTVTVKGATSIFSPYRILKDKRRTIDEKEMWIAEKYHIDDIVKLIVTFAHPEKIVMIRVWNYNGEDYDIGVKKARITIDGLNVWNGCFKKAKGMTTKIVDFVTDIWLAEKEIWKEYKEIKDPPTTRSLNDQSCESNEIKE</sequence>
<protein>
    <recommendedName>
        <fullName evidence="1">KATNIP domain-containing protein</fullName>
    </recommendedName>
</protein>
<gene>
    <name evidence="2" type="ORF">TRFO_25417</name>
</gene>
<organism evidence="2 3">
    <name type="scientific">Tritrichomonas foetus</name>
    <dbReference type="NCBI Taxonomy" id="1144522"/>
    <lineage>
        <taxon>Eukaryota</taxon>
        <taxon>Metamonada</taxon>
        <taxon>Parabasalia</taxon>
        <taxon>Tritrichomonadida</taxon>
        <taxon>Tritrichomonadidae</taxon>
        <taxon>Tritrichomonas</taxon>
    </lineage>
</organism>
<dbReference type="PANTHER" id="PTHR21534">
    <property type="entry name" value="KATANIN-INTERACTING PROTEIN"/>
    <property type="match status" value="1"/>
</dbReference>
<dbReference type="Pfam" id="PF14652">
    <property type="entry name" value="DUF4457"/>
    <property type="match status" value="1"/>
</dbReference>
<dbReference type="OrthoDB" id="304622at2759"/>
<feature type="domain" description="KATNIP" evidence="1">
    <location>
        <begin position="327"/>
        <end position="474"/>
    </location>
</feature>
<dbReference type="EMBL" id="MLAK01000723">
    <property type="protein sequence ID" value="OHT06532.1"/>
    <property type="molecule type" value="Genomic_DNA"/>
</dbReference>
<evidence type="ECO:0000313" key="3">
    <source>
        <dbReference type="Proteomes" id="UP000179807"/>
    </source>
</evidence>
<dbReference type="Proteomes" id="UP000179807">
    <property type="component" value="Unassembled WGS sequence"/>
</dbReference>
<name>A0A1J4KA13_9EUKA</name>
<dbReference type="PANTHER" id="PTHR21534:SF0">
    <property type="entry name" value="KATANIN-INTERACTING PROTEIN"/>
    <property type="match status" value="1"/>
</dbReference>
<dbReference type="InterPro" id="IPR026704">
    <property type="entry name" value="KATNIP"/>
</dbReference>
<keyword evidence="3" id="KW-1185">Reference proteome</keyword>
<dbReference type="VEuPathDB" id="TrichDB:TRFO_25417"/>
<evidence type="ECO:0000259" key="1">
    <source>
        <dbReference type="Pfam" id="PF14652"/>
    </source>
</evidence>
<comment type="caution">
    <text evidence="2">The sequence shown here is derived from an EMBL/GenBank/DDBJ whole genome shotgun (WGS) entry which is preliminary data.</text>
</comment>
<reference evidence="2" key="1">
    <citation type="submission" date="2016-10" db="EMBL/GenBank/DDBJ databases">
        <authorList>
            <person name="Benchimol M."/>
            <person name="Almeida L.G."/>
            <person name="Vasconcelos A.T."/>
            <person name="Perreira-Neves A."/>
            <person name="Rosa I.A."/>
            <person name="Tasca T."/>
            <person name="Bogo M.R."/>
            <person name="de Souza W."/>
        </authorList>
    </citation>
    <scope>NUCLEOTIDE SEQUENCE [LARGE SCALE GENOMIC DNA]</scope>
    <source>
        <strain evidence="2">K</strain>
    </source>
</reference>
<evidence type="ECO:0000313" key="2">
    <source>
        <dbReference type="EMBL" id="OHT06532.1"/>
    </source>
</evidence>
<dbReference type="AlphaFoldDB" id="A0A1J4KA13"/>
<dbReference type="RefSeq" id="XP_068359668.1">
    <property type="nucleotide sequence ID" value="XM_068504339.1"/>
</dbReference>
<accession>A0A1J4KA13</accession>